<evidence type="ECO:0000313" key="3">
    <source>
        <dbReference type="Proteomes" id="UP000023541"/>
    </source>
</evidence>
<keyword evidence="3" id="KW-1185">Reference proteome</keyword>
<organism evidence="2 3">
    <name type="scientific">Aquimarina atlantica</name>
    <dbReference type="NCBI Taxonomy" id="1317122"/>
    <lineage>
        <taxon>Bacteria</taxon>
        <taxon>Pseudomonadati</taxon>
        <taxon>Bacteroidota</taxon>
        <taxon>Flavobacteriia</taxon>
        <taxon>Flavobacteriales</taxon>
        <taxon>Flavobacteriaceae</taxon>
        <taxon>Aquimarina</taxon>
    </lineage>
</organism>
<reference evidence="2 3" key="1">
    <citation type="submission" date="2014-04" db="EMBL/GenBank/DDBJ databases">
        <title>Aquimarina sp. 22II-S11-z7 Genome Sequencing.</title>
        <authorList>
            <person name="Lai Q."/>
        </authorList>
    </citation>
    <scope>NUCLEOTIDE SEQUENCE [LARGE SCALE GENOMIC DNA]</scope>
    <source>
        <strain evidence="2 3">22II-S11-z7</strain>
    </source>
</reference>
<evidence type="ECO:0000256" key="1">
    <source>
        <dbReference type="SAM" id="MobiDB-lite"/>
    </source>
</evidence>
<feature type="region of interest" description="Disordered" evidence="1">
    <location>
        <begin position="25"/>
        <end position="49"/>
    </location>
</feature>
<dbReference type="AlphaFoldDB" id="A0A023C1G2"/>
<accession>A0A023C1G2</accession>
<dbReference type="STRING" id="1317122.ATO12_03045"/>
<dbReference type="RefSeq" id="WP_131248758.1">
    <property type="nucleotide sequence ID" value="NZ_AQRA01000001.1"/>
</dbReference>
<comment type="caution">
    <text evidence="2">The sequence shown here is derived from an EMBL/GenBank/DDBJ whole genome shotgun (WGS) entry which is preliminary data.</text>
</comment>
<protein>
    <submittedName>
        <fullName evidence="2">Uncharacterized protein</fullName>
    </submittedName>
</protein>
<dbReference type="eggNOG" id="ENOG502ZF9D">
    <property type="taxonomic scope" value="Bacteria"/>
</dbReference>
<evidence type="ECO:0000313" key="2">
    <source>
        <dbReference type="EMBL" id="EZH75778.1"/>
    </source>
</evidence>
<dbReference type="Proteomes" id="UP000023541">
    <property type="component" value="Unassembled WGS sequence"/>
</dbReference>
<dbReference type="PROSITE" id="PS51257">
    <property type="entry name" value="PROKAR_LIPOPROTEIN"/>
    <property type="match status" value="1"/>
</dbReference>
<sequence length="550" mass="60698">MKSKYFKYTIYIFLSGIIALTSCSKDDEPVTPESEQPISDINEEDGISKNDLETNKGDIGIIIDARNVAKKGYSPVTAEVKIDATQGDYSKSLVLNEFTNVASISIPIEDLSDAAVNELKEGVSVTIDIKDKEGKTIRTETFTKVSFQKNGTALKISVSTLTEKKKPLSFNSAIPYHVQVVVDGELSNLGIATVETSDGRIFPKYIKDAFNAINKIKAQYYLSPVPGKEATFYIRTVGSNHYWRTLRIQQNSTNHLVYEELDNQNLTTEEHEFIIETNDDGSVYIKNNTHGYIRRAKDAPAISGHAMTTGYEDQYYQLANLRIVPATIQWKIDSFGKTEFMKPILPSAETSFGFNSTLVNCSQGTLEQEVGAEISEESSTTIGWEESIELSSESTYEVSASVEASASAKFFGVGVDVTATASTGYSVSKGMTTSNTGFGEKSVSKTQTFFSNRTIEVLPKTGVLVYDAYQSYKNVIIPFVQRYRVRGTDTSNNETLTGNEIVSQFSFNNFDGVITTIGSDFVEITVRGTMKLDNLIETQSKVKEVTTTCD</sequence>
<gene>
    <name evidence="2" type="ORF">ATO12_03045</name>
</gene>
<dbReference type="EMBL" id="AQRA01000001">
    <property type="protein sequence ID" value="EZH75778.1"/>
    <property type="molecule type" value="Genomic_DNA"/>
</dbReference>
<proteinExistence type="predicted"/>
<name>A0A023C1G2_9FLAO</name>
<dbReference type="OrthoDB" id="1155031at2"/>